<sequence>MSTRSSSRGSVRSSSRVRDRAVDRTSNRSSVQNLIETFYSDSSRDSSPTPLGSGNMTDSEVNMAAASAVLNSLVDIKVTSGDIGNLVRSLESMRGSLLDWVSGNIAFAGFDAQEMRDSLIKKLHGKSIVLGVLIGLVRGNNIDRIKTSMRSSEAKKDFQELISAAKLKTRVGGDYQE</sequence>
<evidence type="ECO:0000313" key="3">
    <source>
        <dbReference type="Proteomes" id="UP000494106"/>
    </source>
</evidence>
<name>A0A8S0Z4H2_ARCPL</name>
<dbReference type="EMBL" id="CADEBC010000235">
    <property type="protein sequence ID" value="CAB3227330.1"/>
    <property type="molecule type" value="Genomic_DNA"/>
</dbReference>
<feature type="region of interest" description="Disordered" evidence="1">
    <location>
        <begin position="1"/>
        <end position="58"/>
    </location>
</feature>
<protein>
    <submittedName>
        <fullName evidence="2">Uncharacterized protein</fullName>
    </submittedName>
</protein>
<organism evidence="2 3">
    <name type="scientific">Arctia plantaginis</name>
    <name type="common">Wood tiger moth</name>
    <name type="synonym">Phalaena plantaginis</name>
    <dbReference type="NCBI Taxonomy" id="874455"/>
    <lineage>
        <taxon>Eukaryota</taxon>
        <taxon>Metazoa</taxon>
        <taxon>Ecdysozoa</taxon>
        <taxon>Arthropoda</taxon>
        <taxon>Hexapoda</taxon>
        <taxon>Insecta</taxon>
        <taxon>Pterygota</taxon>
        <taxon>Neoptera</taxon>
        <taxon>Endopterygota</taxon>
        <taxon>Lepidoptera</taxon>
        <taxon>Glossata</taxon>
        <taxon>Ditrysia</taxon>
        <taxon>Noctuoidea</taxon>
        <taxon>Erebidae</taxon>
        <taxon>Arctiinae</taxon>
        <taxon>Arctia</taxon>
    </lineage>
</organism>
<evidence type="ECO:0000313" key="2">
    <source>
        <dbReference type="EMBL" id="CAB3227330.1"/>
    </source>
</evidence>
<comment type="caution">
    <text evidence="2">The sequence shown here is derived from an EMBL/GenBank/DDBJ whole genome shotgun (WGS) entry which is preliminary data.</text>
</comment>
<dbReference type="OrthoDB" id="7255680at2759"/>
<accession>A0A8S0Z4H2</accession>
<proteinExistence type="predicted"/>
<feature type="compositionally biased region" description="Basic and acidic residues" evidence="1">
    <location>
        <begin position="16"/>
        <end position="26"/>
    </location>
</feature>
<feature type="compositionally biased region" description="Polar residues" evidence="1">
    <location>
        <begin position="27"/>
        <end position="58"/>
    </location>
</feature>
<dbReference type="Proteomes" id="UP000494106">
    <property type="component" value="Unassembled WGS sequence"/>
</dbReference>
<feature type="compositionally biased region" description="Low complexity" evidence="1">
    <location>
        <begin position="1"/>
        <end position="14"/>
    </location>
</feature>
<keyword evidence="3" id="KW-1185">Reference proteome</keyword>
<dbReference type="AlphaFoldDB" id="A0A8S0Z4H2"/>
<evidence type="ECO:0000256" key="1">
    <source>
        <dbReference type="SAM" id="MobiDB-lite"/>
    </source>
</evidence>
<gene>
    <name evidence="2" type="ORF">APLA_LOCUS3284</name>
</gene>
<reference evidence="2 3" key="1">
    <citation type="submission" date="2020-04" db="EMBL/GenBank/DDBJ databases">
        <authorList>
            <person name="Wallbank WR R."/>
            <person name="Pardo Diaz C."/>
            <person name="Kozak K."/>
            <person name="Martin S."/>
            <person name="Jiggins C."/>
            <person name="Moest M."/>
            <person name="Warren A I."/>
            <person name="Byers J.R.P. K."/>
            <person name="Montejo-Kovacevich G."/>
            <person name="Yen C E."/>
        </authorList>
    </citation>
    <scope>NUCLEOTIDE SEQUENCE [LARGE SCALE GENOMIC DNA]</scope>
</reference>